<sequence>MDIHPFRNVDVVADIKELPFEDGSCDLVVLDSVLEHIPDAAAVVSEITRIVKPGGHLFVTVPFLYPFHASPNDYYRWTRAGIEESFKSFSRIEAGLRAGPMAALQGILMHIFGLLLCFGSERLYILFTNIGMVVFSPLKLLDAVFRLVPQSHEVAADIYFLGQKVSR</sequence>
<reference evidence="2 3" key="1">
    <citation type="journal article" date="2016" name="Nat. Commun.">
        <title>Thousands of microbial genomes shed light on interconnected biogeochemical processes in an aquifer system.</title>
        <authorList>
            <person name="Anantharaman K."/>
            <person name="Brown C.T."/>
            <person name="Hug L.A."/>
            <person name="Sharon I."/>
            <person name="Castelle C.J."/>
            <person name="Probst A.J."/>
            <person name="Thomas B.C."/>
            <person name="Singh A."/>
            <person name="Wilkins M.J."/>
            <person name="Karaoz U."/>
            <person name="Brodie E.L."/>
            <person name="Williams K.H."/>
            <person name="Hubbard S.S."/>
            <person name="Banfield J.F."/>
        </authorList>
    </citation>
    <scope>NUCLEOTIDE SEQUENCE [LARGE SCALE GENOMIC DNA]</scope>
</reference>
<dbReference type="CDD" id="cd02440">
    <property type="entry name" value="AdoMet_MTases"/>
    <property type="match status" value="1"/>
</dbReference>
<dbReference type="EMBL" id="MHQJ01000006">
    <property type="protein sequence ID" value="OHA01871.1"/>
    <property type="molecule type" value="Genomic_DNA"/>
</dbReference>
<dbReference type="InterPro" id="IPR029063">
    <property type="entry name" value="SAM-dependent_MTases_sf"/>
</dbReference>
<protein>
    <recommendedName>
        <fullName evidence="1">Methyltransferase type 11 domain-containing protein</fullName>
    </recommendedName>
</protein>
<dbReference type="Proteomes" id="UP000177362">
    <property type="component" value="Unassembled WGS sequence"/>
</dbReference>
<organism evidence="2 3">
    <name type="scientific">Candidatus Sungbacteria bacterium RIFCSPHIGHO2_02_FULL_49_12</name>
    <dbReference type="NCBI Taxonomy" id="1802271"/>
    <lineage>
        <taxon>Bacteria</taxon>
        <taxon>Candidatus Sungiibacteriota</taxon>
    </lineage>
</organism>
<dbReference type="STRING" id="1802271.A3C11_01500"/>
<evidence type="ECO:0000313" key="2">
    <source>
        <dbReference type="EMBL" id="OHA01871.1"/>
    </source>
</evidence>
<gene>
    <name evidence="2" type="ORF">A3C11_01500</name>
</gene>
<dbReference type="AlphaFoldDB" id="A0A1G2KTX4"/>
<dbReference type="GO" id="GO:0008757">
    <property type="term" value="F:S-adenosylmethionine-dependent methyltransferase activity"/>
    <property type="evidence" value="ECO:0007669"/>
    <property type="project" value="InterPro"/>
</dbReference>
<name>A0A1G2KTX4_9BACT</name>
<evidence type="ECO:0000313" key="3">
    <source>
        <dbReference type="Proteomes" id="UP000177362"/>
    </source>
</evidence>
<feature type="domain" description="Methyltransferase type 11" evidence="1">
    <location>
        <begin position="11"/>
        <end position="59"/>
    </location>
</feature>
<dbReference type="Pfam" id="PF08241">
    <property type="entry name" value="Methyltransf_11"/>
    <property type="match status" value="1"/>
</dbReference>
<accession>A0A1G2KTX4</accession>
<proteinExistence type="predicted"/>
<evidence type="ECO:0000259" key="1">
    <source>
        <dbReference type="Pfam" id="PF08241"/>
    </source>
</evidence>
<comment type="caution">
    <text evidence="2">The sequence shown here is derived from an EMBL/GenBank/DDBJ whole genome shotgun (WGS) entry which is preliminary data.</text>
</comment>
<dbReference type="InterPro" id="IPR013216">
    <property type="entry name" value="Methyltransf_11"/>
</dbReference>
<dbReference type="Gene3D" id="3.40.50.150">
    <property type="entry name" value="Vaccinia Virus protein VP39"/>
    <property type="match status" value="1"/>
</dbReference>
<dbReference type="SUPFAM" id="SSF53335">
    <property type="entry name" value="S-adenosyl-L-methionine-dependent methyltransferases"/>
    <property type="match status" value="1"/>
</dbReference>